<accession>A0A926KL99</accession>
<comment type="caution">
    <text evidence="1">The sequence shown here is derived from an EMBL/GenBank/DDBJ whole genome shotgun (WGS) entry which is preliminary data.</text>
</comment>
<gene>
    <name evidence="1" type="ORF">ICC18_06420</name>
</gene>
<dbReference type="InterPro" id="IPR023296">
    <property type="entry name" value="Glyco_hydro_beta-prop_sf"/>
</dbReference>
<protein>
    <submittedName>
        <fullName evidence="1">Glycoside hydrolase family protein</fullName>
    </submittedName>
</protein>
<proteinExistence type="predicted"/>
<dbReference type="SUPFAM" id="SSF75005">
    <property type="entry name" value="Arabinanase/levansucrase/invertase"/>
    <property type="match status" value="2"/>
</dbReference>
<keyword evidence="1" id="KW-0378">Hydrolase</keyword>
<dbReference type="AlphaFoldDB" id="A0A926KL99"/>
<sequence>MVLLFPLDLLKEEVSTMGLDFHQWMNPVPRTATFSMPGYHVWCGTMSKTEDGVCHLLFSRWPEETGHNGWVTHSEIAYATADHPLGPYSFQGVILRGRGGDYWDANVIHNPTMIRVKDNYYLYYMGNKGNGEYWDHRNRQRIGVAVAEHPSGPWTRFNDPVINVSPESWDHLMVSNPTVTSTPDGKFIMIYKGVGKGSLPKGGAVVCGVAVADTPLGPFRKLAGPIMVNPEDDWSVEDPFIWRQGTTYYALVKDFQGYFTKQGISSVALFESKDGIHWVPSEHSFAFKPEIVWEDGEVQQVNALERPQLWMENDRPAVLFCAVAVDDARNVSFNVHIPLRLV</sequence>
<organism evidence="1 2">
    <name type="scientific">Paenibacillus sedimenti</name>
    <dbReference type="NCBI Taxonomy" id="2770274"/>
    <lineage>
        <taxon>Bacteria</taxon>
        <taxon>Bacillati</taxon>
        <taxon>Bacillota</taxon>
        <taxon>Bacilli</taxon>
        <taxon>Bacillales</taxon>
        <taxon>Paenibacillaceae</taxon>
        <taxon>Paenibacillus</taxon>
    </lineage>
</organism>
<name>A0A926KL99_9BACL</name>
<dbReference type="GO" id="GO:0016787">
    <property type="term" value="F:hydrolase activity"/>
    <property type="evidence" value="ECO:0007669"/>
    <property type="project" value="UniProtKB-KW"/>
</dbReference>
<reference evidence="1" key="1">
    <citation type="submission" date="2020-09" db="EMBL/GenBank/DDBJ databases">
        <title>Draft Genome Sequence of Paenibacillus sp. WST5.</title>
        <authorList>
            <person name="Bao Z."/>
        </authorList>
    </citation>
    <scope>NUCLEOTIDE SEQUENCE</scope>
    <source>
        <strain evidence="1">WST5</strain>
    </source>
</reference>
<dbReference type="Gene3D" id="2.115.10.20">
    <property type="entry name" value="Glycosyl hydrolase domain, family 43"/>
    <property type="match status" value="1"/>
</dbReference>
<dbReference type="Proteomes" id="UP000650466">
    <property type="component" value="Unassembled WGS sequence"/>
</dbReference>
<dbReference type="RefSeq" id="WP_188173529.1">
    <property type="nucleotide sequence ID" value="NZ_JACVVD010000002.1"/>
</dbReference>
<keyword evidence="2" id="KW-1185">Reference proteome</keyword>
<evidence type="ECO:0000313" key="1">
    <source>
        <dbReference type="EMBL" id="MBD0379740.1"/>
    </source>
</evidence>
<dbReference type="EMBL" id="JACVVD010000002">
    <property type="protein sequence ID" value="MBD0379740.1"/>
    <property type="molecule type" value="Genomic_DNA"/>
</dbReference>
<evidence type="ECO:0000313" key="2">
    <source>
        <dbReference type="Proteomes" id="UP000650466"/>
    </source>
</evidence>
<dbReference type="CDD" id="cd08994">
    <property type="entry name" value="GH43_62_32_68_117_130-like"/>
    <property type="match status" value="1"/>
</dbReference>